<organism evidence="2 3">
    <name type="scientific">Agaricus bisporus var. burnettii (strain JB137-S8 / ATCC MYA-4627 / FGSC 10392)</name>
    <name type="common">White button mushroom</name>
    <dbReference type="NCBI Taxonomy" id="597362"/>
    <lineage>
        <taxon>Eukaryota</taxon>
        <taxon>Fungi</taxon>
        <taxon>Dikarya</taxon>
        <taxon>Basidiomycota</taxon>
        <taxon>Agaricomycotina</taxon>
        <taxon>Agaricomycetes</taxon>
        <taxon>Agaricomycetidae</taxon>
        <taxon>Agaricales</taxon>
        <taxon>Agaricineae</taxon>
        <taxon>Agaricaceae</taxon>
        <taxon>Agaricus</taxon>
    </lineage>
</organism>
<dbReference type="KEGG" id="abp:AGABI1DRAFT82047"/>
<reference evidence="3" key="1">
    <citation type="journal article" date="2012" name="Proc. Natl. Acad. Sci. U.S.A.">
        <title>Genome sequence of the button mushroom Agaricus bisporus reveals mechanisms governing adaptation to a humic-rich ecological niche.</title>
        <authorList>
            <person name="Morin E."/>
            <person name="Kohler A."/>
            <person name="Baker A.R."/>
            <person name="Foulongne-Oriol M."/>
            <person name="Lombard V."/>
            <person name="Nagy L.G."/>
            <person name="Ohm R.A."/>
            <person name="Patyshakuliyeva A."/>
            <person name="Brun A."/>
            <person name="Aerts A.L."/>
            <person name="Bailey A.M."/>
            <person name="Billette C."/>
            <person name="Coutinho P.M."/>
            <person name="Deakin G."/>
            <person name="Doddapaneni H."/>
            <person name="Floudas D."/>
            <person name="Grimwood J."/>
            <person name="Hilden K."/>
            <person name="Kuees U."/>
            <person name="LaButti K.M."/>
            <person name="Lapidus A."/>
            <person name="Lindquist E.A."/>
            <person name="Lucas S.M."/>
            <person name="Murat C."/>
            <person name="Riley R.W."/>
            <person name="Salamov A.A."/>
            <person name="Schmutz J."/>
            <person name="Subramanian V."/>
            <person name="Woesten H.A.B."/>
            <person name="Xu J."/>
            <person name="Eastwood D.C."/>
            <person name="Foster G.D."/>
            <person name="Sonnenberg A.S."/>
            <person name="Cullen D."/>
            <person name="de Vries R.P."/>
            <person name="Lundell T."/>
            <person name="Hibbett D.S."/>
            <person name="Henrissat B."/>
            <person name="Burton K.S."/>
            <person name="Kerrigan R.W."/>
            <person name="Challen M.P."/>
            <person name="Grigoriev I.V."/>
            <person name="Martin F."/>
        </authorList>
    </citation>
    <scope>NUCLEOTIDE SEQUENCE [LARGE SCALE GENOMIC DNA]</scope>
    <source>
        <strain evidence="3">JB137-S8 / ATCC MYA-4627 / FGSC 10392</strain>
    </source>
</reference>
<dbReference type="GeneID" id="18831794"/>
<name>K5XLS5_AGABU</name>
<feature type="region of interest" description="Disordered" evidence="1">
    <location>
        <begin position="1"/>
        <end position="29"/>
    </location>
</feature>
<keyword evidence="3" id="KW-1185">Reference proteome</keyword>
<dbReference type="HOGENOM" id="CLU_2903641_0_0_1"/>
<sequence>MPTTTHTTAPNSLKNSMTYAHPSAPFPQKSYPTSSNTFFISLPNRRCFESSVSYQDIGEECL</sequence>
<evidence type="ECO:0000313" key="3">
    <source>
        <dbReference type="Proteomes" id="UP000008493"/>
    </source>
</evidence>
<dbReference type="AlphaFoldDB" id="K5XLS5"/>
<dbReference type="Proteomes" id="UP000008493">
    <property type="component" value="Unassembled WGS sequence"/>
</dbReference>
<dbReference type="EMBL" id="JH971385">
    <property type="protein sequence ID" value="EKM84382.1"/>
    <property type="molecule type" value="Genomic_DNA"/>
</dbReference>
<evidence type="ECO:0000256" key="1">
    <source>
        <dbReference type="SAM" id="MobiDB-lite"/>
    </source>
</evidence>
<evidence type="ECO:0000313" key="2">
    <source>
        <dbReference type="EMBL" id="EKM84382.1"/>
    </source>
</evidence>
<feature type="compositionally biased region" description="Polar residues" evidence="1">
    <location>
        <begin position="1"/>
        <end position="18"/>
    </location>
</feature>
<dbReference type="RefSeq" id="XP_007325315.1">
    <property type="nucleotide sequence ID" value="XM_007325253.1"/>
</dbReference>
<dbReference type="OMA" id="PDIGEEC"/>
<gene>
    <name evidence="2" type="ORF">AGABI1DRAFT_82047</name>
</gene>
<accession>K5XLS5</accession>
<dbReference type="InParanoid" id="K5XLS5"/>
<proteinExistence type="predicted"/>
<protein>
    <submittedName>
        <fullName evidence="2">Uncharacterized protein</fullName>
    </submittedName>
</protein>